<dbReference type="OrthoDB" id="25872at2759"/>
<dbReference type="GO" id="GO:0003723">
    <property type="term" value="F:RNA binding"/>
    <property type="evidence" value="ECO:0007669"/>
    <property type="project" value="TreeGrafter"/>
</dbReference>
<name>A0A7T8GT45_CALRO</name>
<keyword evidence="2" id="KW-0539">Nucleus</keyword>
<dbReference type="GO" id="GO:0005634">
    <property type="term" value="C:nucleus"/>
    <property type="evidence" value="ECO:0007669"/>
    <property type="project" value="UniProtKB-SubCell"/>
</dbReference>
<dbReference type="InterPro" id="IPR030217">
    <property type="entry name" value="NXF_fam"/>
</dbReference>
<dbReference type="Gene3D" id="3.10.450.50">
    <property type="match status" value="1"/>
</dbReference>
<dbReference type="InterPro" id="IPR002075">
    <property type="entry name" value="NTF2_dom"/>
</dbReference>
<evidence type="ECO:0000313" key="5">
    <source>
        <dbReference type="Proteomes" id="UP000595437"/>
    </source>
</evidence>
<feature type="non-terminal residue" evidence="4">
    <location>
        <position position="172"/>
    </location>
</feature>
<protein>
    <submittedName>
        <fullName evidence="4">Nuclear RNA export factor 1like</fullName>
    </submittedName>
</protein>
<dbReference type="PROSITE" id="PS50177">
    <property type="entry name" value="NTF2_DOMAIN"/>
    <property type="match status" value="1"/>
</dbReference>
<evidence type="ECO:0000313" key="4">
    <source>
        <dbReference type="EMBL" id="QQP37237.1"/>
    </source>
</evidence>
<evidence type="ECO:0000259" key="3">
    <source>
        <dbReference type="PROSITE" id="PS50177"/>
    </source>
</evidence>
<gene>
    <name evidence="4" type="ORF">FKW44_017441</name>
</gene>
<dbReference type="GO" id="GO:0016973">
    <property type="term" value="P:poly(A)+ mRNA export from nucleus"/>
    <property type="evidence" value="ECO:0007669"/>
    <property type="project" value="TreeGrafter"/>
</dbReference>
<dbReference type="SUPFAM" id="SSF54427">
    <property type="entry name" value="NTF2-like"/>
    <property type="match status" value="1"/>
</dbReference>
<organism evidence="4 5">
    <name type="scientific">Caligus rogercresseyi</name>
    <name type="common">Sea louse</name>
    <dbReference type="NCBI Taxonomy" id="217165"/>
    <lineage>
        <taxon>Eukaryota</taxon>
        <taxon>Metazoa</taxon>
        <taxon>Ecdysozoa</taxon>
        <taxon>Arthropoda</taxon>
        <taxon>Crustacea</taxon>
        <taxon>Multicrustacea</taxon>
        <taxon>Hexanauplia</taxon>
        <taxon>Copepoda</taxon>
        <taxon>Siphonostomatoida</taxon>
        <taxon>Caligidae</taxon>
        <taxon>Caligus</taxon>
    </lineage>
</organism>
<keyword evidence="5" id="KW-1185">Reference proteome</keyword>
<feature type="non-terminal residue" evidence="4">
    <location>
        <position position="1"/>
    </location>
</feature>
<evidence type="ECO:0000256" key="1">
    <source>
        <dbReference type="ARBA" id="ARBA00004123"/>
    </source>
</evidence>
<proteinExistence type="predicted"/>
<accession>A0A7T8GT45</accession>
<dbReference type="Proteomes" id="UP000595437">
    <property type="component" value="Chromosome 12"/>
</dbReference>
<dbReference type="EMBL" id="CP045901">
    <property type="protein sequence ID" value="QQP37237.1"/>
    <property type="molecule type" value="Genomic_DNA"/>
</dbReference>
<dbReference type="AlphaFoldDB" id="A0A7T8GT45"/>
<dbReference type="PANTHER" id="PTHR10662">
    <property type="entry name" value="NUCLEAR RNA EXPORT FACTOR"/>
    <property type="match status" value="1"/>
</dbReference>
<reference evidence="5" key="1">
    <citation type="submission" date="2021-01" db="EMBL/GenBank/DDBJ databases">
        <title>Caligus Genome Assembly.</title>
        <authorList>
            <person name="Gallardo-Escarate C."/>
        </authorList>
    </citation>
    <scope>NUCLEOTIDE SEQUENCE [LARGE SCALE GENOMIC DNA]</scope>
</reference>
<dbReference type="Pfam" id="PF22602">
    <property type="entry name" value="NXF_NTF2"/>
    <property type="match status" value="1"/>
</dbReference>
<evidence type="ECO:0000256" key="2">
    <source>
        <dbReference type="ARBA" id="ARBA00023242"/>
    </source>
</evidence>
<sequence>DGNELPRLITFDDDDVNSSVSVSVPPSIPKMVCNDQAGAIVLQFLEQFIKVYDSDNRQGLMDAYHEDAMMSISASYPVEGHKNYYSKLDDYFSEGRNLIRINDPVRRLKALRQGKFSVVSFINSLPKTTHHPDTITLDVPFATERLMTFTVTGLFKEREKKGTPIRHFNRMF</sequence>
<feature type="domain" description="NTF2" evidence="3">
    <location>
        <begin position="40"/>
        <end position="172"/>
    </location>
</feature>
<comment type="subcellular location">
    <subcellularLocation>
        <location evidence="1">Nucleus</location>
    </subcellularLocation>
</comment>
<dbReference type="InterPro" id="IPR032710">
    <property type="entry name" value="NTF2-like_dom_sf"/>
</dbReference>
<dbReference type="InterPro" id="IPR018222">
    <property type="entry name" value="Nuclear_transport_factor_2_euk"/>
</dbReference>
<dbReference type="PANTHER" id="PTHR10662:SF22">
    <property type="entry name" value="NUCLEAR RNA EXPORT FACTOR 1"/>
    <property type="match status" value="1"/>
</dbReference>